<evidence type="ECO:0000259" key="2">
    <source>
        <dbReference type="Pfam" id="PF00582"/>
    </source>
</evidence>
<dbReference type="SUPFAM" id="SSF52402">
    <property type="entry name" value="Adenine nucleotide alpha hydrolases-like"/>
    <property type="match status" value="1"/>
</dbReference>
<evidence type="ECO:0000313" key="3">
    <source>
        <dbReference type="EMBL" id="HIX54133.1"/>
    </source>
</evidence>
<dbReference type="InterPro" id="IPR006015">
    <property type="entry name" value="Universal_stress_UspA"/>
</dbReference>
<dbReference type="InterPro" id="IPR014729">
    <property type="entry name" value="Rossmann-like_a/b/a_fold"/>
</dbReference>
<organism evidence="3 4">
    <name type="scientific">Candidatus Sphingobacterium stercoripullorum</name>
    <dbReference type="NCBI Taxonomy" id="2838759"/>
    <lineage>
        <taxon>Bacteria</taxon>
        <taxon>Pseudomonadati</taxon>
        <taxon>Bacteroidota</taxon>
        <taxon>Sphingobacteriia</taxon>
        <taxon>Sphingobacteriales</taxon>
        <taxon>Sphingobacteriaceae</taxon>
        <taxon>Sphingobacterium</taxon>
    </lineage>
</organism>
<comment type="caution">
    <text evidence="3">The sequence shown here is derived from an EMBL/GenBank/DDBJ whole genome shotgun (WGS) entry which is preliminary data.</text>
</comment>
<dbReference type="Proteomes" id="UP000824156">
    <property type="component" value="Unassembled WGS sequence"/>
</dbReference>
<gene>
    <name evidence="3" type="ORF">H9853_03845</name>
</gene>
<proteinExistence type="inferred from homology"/>
<dbReference type="AlphaFoldDB" id="A0A9D1W8F9"/>
<dbReference type="PRINTS" id="PR01438">
    <property type="entry name" value="UNVRSLSTRESS"/>
</dbReference>
<dbReference type="EMBL" id="DXEZ01000109">
    <property type="protein sequence ID" value="HIX54133.1"/>
    <property type="molecule type" value="Genomic_DNA"/>
</dbReference>
<reference evidence="3" key="2">
    <citation type="submission" date="2021-04" db="EMBL/GenBank/DDBJ databases">
        <authorList>
            <person name="Gilroy R."/>
        </authorList>
    </citation>
    <scope>NUCLEOTIDE SEQUENCE</scope>
    <source>
        <strain evidence="3">1719</strain>
    </source>
</reference>
<feature type="domain" description="UspA" evidence="2">
    <location>
        <begin position="6"/>
        <end position="151"/>
    </location>
</feature>
<sequence>MGRKLFNRVLLAVDDTECTRKAIDYAKEILDKNNSSLALLTVIPPTSPASYGADPLMGQQPIIVPEVSEIQQKAATDFLEELSREFESASEVFLFTKVGTIRDEILNTAKEWSSDIIILGNNGRTGFDHLISGSVSESVIRKAHCPVLVVPVKCD</sequence>
<evidence type="ECO:0000313" key="4">
    <source>
        <dbReference type="Proteomes" id="UP000824156"/>
    </source>
</evidence>
<evidence type="ECO:0000256" key="1">
    <source>
        <dbReference type="ARBA" id="ARBA00008791"/>
    </source>
</evidence>
<name>A0A9D1W8F9_9SPHI</name>
<reference evidence="3" key="1">
    <citation type="journal article" date="2021" name="PeerJ">
        <title>Extensive microbial diversity within the chicken gut microbiome revealed by metagenomics and culture.</title>
        <authorList>
            <person name="Gilroy R."/>
            <person name="Ravi A."/>
            <person name="Getino M."/>
            <person name="Pursley I."/>
            <person name="Horton D.L."/>
            <person name="Alikhan N.F."/>
            <person name="Baker D."/>
            <person name="Gharbi K."/>
            <person name="Hall N."/>
            <person name="Watson M."/>
            <person name="Adriaenssens E.M."/>
            <person name="Foster-Nyarko E."/>
            <person name="Jarju S."/>
            <person name="Secka A."/>
            <person name="Antonio M."/>
            <person name="Oren A."/>
            <person name="Chaudhuri R.R."/>
            <person name="La Ragione R."/>
            <person name="Hildebrand F."/>
            <person name="Pallen M.J."/>
        </authorList>
    </citation>
    <scope>NUCLEOTIDE SEQUENCE</scope>
    <source>
        <strain evidence="3">1719</strain>
    </source>
</reference>
<dbReference type="Pfam" id="PF00582">
    <property type="entry name" value="Usp"/>
    <property type="match status" value="1"/>
</dbReference>
<dbReference type="InterPro" id="IPR006016">
    <property type="entry name" value="UspA"/>
</dbReference>
<dbReference type="CDD" id="cd00293">
    <property type="entry name" value="USP-like"/>
    <property type="match status" value="1"/>
</dbReference>
<dbReference type="PANTHER" id="PTHR46268">
    <property type="entry name" value="STRESS RESPONSE PROTEIN NHAX"/>
    <property type="match status" value="1"/>
</dbReference>
<dbReference type="Gene3D" id="3.40.50.620">
    <property type="entry name" value="HUPs"/>
    <property type="match status" value="1"/>
</dbReference>
<comment type="similarity">
    <text evidence="1">Belongs to the universal stress protein A family.</text>
</comment>
<dbReference type="PANTHER" id="PTHR46268:SF6">
    <property type="entry name" value="UNIVERSAL STRESS PROTEIN UP12"/>
    <property type="match status" value="1"/>
</dbReference>
<accession>A0A9D1W8F9</accession>
<protein>
    <submittedName>
        <fullName evidence="3">Universal stress protein</fullName>
    </submittedName>
</protein>